<evidence type="ECO:0000256" key="5">
    <source>
        <dbReference type="ARBA" id="ARBA00022679"/>
    </source>
</evidence>
<dbReference type="RefSeq" id="WP_075065037.1">
    <property type="nucleotide sequence ID" value="NZ_LKAJ02000001.1"/>
</dbReference>
<dbReference type="InterPro" id="IPR016039">
    <property type="entry name" value="Thiolase-like"/>
</dbReference>
<evidence type="ECO:0000259" key="14">
    <source>
        <dbReference type="Pfam" id="PF08545"/>
    </source>
</evidence>
<dbReference type="GO" id="GO:0006633">
    <property type="term" value="P:fatty acid biosynthetic process"/>
    <property type="evidence" value="ECO:0007669"/>
    <property type="project" value="UniProtKB-UniRule"/>
</dbReference>
<dbReference type="STRING" id="295108.HT99x_00404"/>
<dbReference type="AlphaFoldDB" id="A0A0Q9YPZ5"/>
<keyword evidence="5 12" id="KW-0808">Transferase</keyword>
<dbReference type="EMBL" id="LKAJ01000001">
    <property type="protein sequence ID" value="KRG22863.1"/>
    <property type="molecule type" value="Genomic_DNA"/>
</dbReference>
<dbReference type="UniPathway" id="UPA00094"/>
<sequence>MKYSKIAGTGSYLPPTIFTNADWEQRVETSDAWIFERTGIRSRHIAGKEESASSMAAIAAKRAIEQSGLSIEEIQMIIVATGTPDKIFPSTACLLQQRLGVPTCIAFDVQAACTGFIYALSVADQFIKTGAVSNAVVVGSELMSRVIDWSDRSTCVLFGDGAGAVVLKASETPGILSTNLYAQGSYGDFLTVENMQLADYTGILPGTTKTENNNADLMALSPYVKMQGQKVFKIAVSKLGEMVKDILEKHQLNSEQIDWLIPHQANIRIIQATAEKLGLSMEKVICTVDTHSNTSSASIPLALDVAVRDGRVKPGQTLLFEAFGGGLTWGSALVQY</sequence>
<comment type="similarity">
    <text evidence="2 12">Belongs to the thiolase-like superfamily. FabH family.</text>
</comment>
<feature type="active site" evidence="12">
    <location>
        <position position="293"/>
    </location>
</feature>
<dbReference type="EMBL" id="LKAJ02000001">
    <property type="protein sequence ID" value="MCS5711777.1"/>
    <property type="molecule type" value="Genomic_DNA"/>
</dbReference>
<evidence type="ECO:0000313" key="17">
    <source>
        <dbReference type="Proteomes" id="UP000051497"/>
    </source>
</evidence>
<dbReference type="FunFam" id="3.40.47.10:FF:000004">
    <property type="entry name" value="3-oxoacyl-[acyl-carrier-protein] synthase 3"/>
    <property type="match status" value="1"/>
</dbReference>
<comment type="subcellular location">
    <subcellularLocation>
        <location evidence="12">Cytoplasm</location>
    </subcellularLocation>
</comment>
<dbReference type="HAMAP" id="MF_01815">
    <property type="entry name" value="FabH"/>
    <property type="match status" value="1"/>
</dbReference>
<keyword evidence="9 12" id="KW-0511">Multifunctional enzyme</keyword>
<dbReference type="CDD" id="cd00830">
    <property type="entry name" value="KAS_III"/>
    <property type="match status" value="1"/>
</dbReference>
<dbReference type="PATRIC" id="fig|1590043.3.peg.406"/>
<dbReference type="Pfam" id="PF08541">
    <property type="entry name" value="ACP_syn_III_C"/>
    <property type="match status" value="1"/>
</dbReference>
<dbReference type="EC" id="2.3.1.180" evidence="3 12"/>
<evidence type="ECO:0000256" key="2">
    <source>
        <dbReference type="ARBA" id="ARBA00008642"/>
    </source>
</evidence>
<feature type="active site" evidence="12">
    <location>
        <position position="113"/>
    </location>
</feature>
<keyword evidence="6 12" id="KW-0276">Fatty acid metabolism</keyword>
<comment type="caution">
    <text evidence="15">The sequence shown here is derived from an EMBL/GenBank/DDBJ whole genome shotgun (WGS) entry which is preliminary data.</text>
</comment>
<organism evidence="15">
    <name type="scientific">Candidatus Berkiella aquae</name>
    <dbReference type="NCBI Taxonomy" id="295108"/>
    <lineage>
        <taxon>Bacteria</taxon>
        <taxon>Pseudomonadati</taxon>
        <taxon>Pseudomonadota</taxon>
        <taxon>Gammaproteobacteria</taxon>
        <taxon>Candidatus Berkiellales</taxon>
        <taxon>Candidatus Berkiellaceae</taxon>
        <taxon>Candidatus Berkiella</taxon>
    </lineage>
</organism>
<reference evidence="16" key="3">
    <citation type="submission" date="2021-06" db="EMBL/GenBank/DDBJ databases">
        <title>Genomic Description and Analysis of Intracellular Bacteria, Candidatus Berkiella cookevillensis and Candidatus Berkiella aquae.</title>
        <authorList>
            <person name="Kidane D.T."/>
            <person name="Mehari Y.T."/>
            <person name="Rice F.C."/>
            <person name="Arivett B.A."/>
            <person name="Farone A.L."/>
            <person name="Berk S.G."/>
            <person name="Farone M.B."/>
        </authorList>
    </citation>
    <scope>NUCLEOTIDE SEQUENCE</scope>
    <source>
        <strain evidence="16">HT99</strain>
    </source>
</reference>
<evidence type="ECO:0000256" key="11">
    <source>
        <dbReference type="ARBA" id="ARBA00051096"/>
    </source>
</evidence>
<dbReference type="GO" id="GO:0004315">
    <property type="term" value="F:3-oxoacyl-[acyl-carrier-protein] synthase activity"/>
    <property type="evidence" value="ECO:0007669"/>
    <property type="project" value="InterPro"/>
</dbReference>
<keyword evidence="17" id="KW-1185">Reference proteome</keyword>
<feature type="region of interest" description="ACP-binding" evidence="12">
    <location>
        <begin position="264"/>
        <end position="268"/>
    </location>
</feature>
<keyword evidence="4 12" id="KW-0444">Lipid biosynthesis</keyword>
<evidence type="ECO:0000313" key="16">
    <source>
        <dbReference type="EMBL" id="MCS5711777.1"/>
    </source>
</evidence>
<evidence type="ECO:0000256" key="6">
    <source>
        <dbReference type="ARBA" id="ARBA00022832"/>
    </source>
</evidence>
<accession>A0A0Q9YPZ5</accession>
<dbReference type="PANTHER" id="PTHR43091:SF1">
    <property type="entry name" value="BETA-KETOACYL-[ACYL-CARRIER-PROTEIN] SYNTHASE III, CHLOROPLASTIC"/>
    <property type="match status" value="1"/>
</dbReference>
<keyword evidence="7 12" id="KW-0443">Lipid metabolism</keyword>
<evidence type="ECO:0000256" key="10">
    <source>
        <dbReference type="ARBA" id="ARBA00023315"/>
    </source>
</evidence>
<dbReference type="Pfam" id="PF08545">
    <property type="entry name" value="ACP_syn_III"/>
    <property type="match status" value="1"/>
</dbReference>
<feature type="active site" evidence="12">
    <location>
        <position position="263"/>
    </location>
</feature>
<evidence type="ECO:0000256" key="8">
    <source>
        <dbReference type="ARBA" id="ARBA00023160"/>
    </source>
</evidence>
<name>A0A0Q9YPZ5_9GAMM</name>
<comment type="domain">
    <text evidence="12">The last Arg residue of the ACP-binding site is essential for the weak association between ACP/AcpP and FabH.</text>
</comment>
<dbReference type="GO" id="GO:0033818">
    <property type="term" value="F:beta-ketoacyl-acyl-carrier-protein synthase III activity"/>
    <property type="evidence" value="ECO:0007669"/>
    <property type="project" value="UniProtKB-UniRule"/>
</dbReference>
<comment type="subunit">
    <text evidence="12">Homodimer.</text>
</comment>
<reference evidence="15" key="1">
    <citation type="submission" date="2015-09" db="EMBL/GenBank/DDBJ databases">
        <title>Draft Genome Sequences of Two Novel Amoeba-resistant Intranuclear Bacteria, Candidatus Berkiella cookevillensis and Candidatus Berkiella aquae.</title>
        <authorList>
            <person name="Mehari Y.T."/>
            <person name="Arivett B.A."/>
            <person name="Farone A.L."/>
            <person name="Gunderson J.H."/>
            <person name="Farone M.B."/>
        </authorList>
    </citation>
    <scope>NUCLEOTIDE SEQUENCE [LARGE SCALE GENOMIC DNA]</scope>
    <source>
        <strain evidence="15">HT99</strain>
    </source>
</reference>
<evidence type="ECO:0000256" key="4">
    <source>
        <dbReference type="ARBA" id="ARBA00022516"/>
    </source>
</evidence>
<evidence type="ECO:0000313" key="15">
    <source>
        <dbReference type="EMBL" id="KRG22863.1"/>
    </source>
</evidence>
<gene>
    <name evidence="12 15" type="primary">fabH</name>
    <name evidence="15" type="ORF">HT99x_00404</name>
    <name evidence="16" type="ORF">HT99x_010075</name>
</gene>
<evidence type="ECO:0000256" key="9">
    <source>
        <dbReference type="ARBA" id="ARBA00023268"/>
    </source>
</evidence>
<dbReference type="InterPro" id="IPR013747">
    <property type="entry name" value="ACP_syn_III_C"/>
</dbReference>
<keyword evidence="8 12" id="KW-0275">Fatty acid biosynthesis</keyword>
<dbReference type="SUPFAM" id="SSF53901">
    <property type="entry name" value="Thiolase-like"/>
    <property type="match status" value="1"/>
</dbReference>
<dbReference type="Proteomes" id="UP000051497">
    <property type="component" value="Unassembled WGS sequence"/>
</dbReference>
<evidence type="ECO:0000256" key="3">
    <source>
        <dbReference type="ARBA" id="ARBA00012333"/>
    </source>
</evidence>
<feature type="domain" description="Beta-ketoacyl-[acyl-carrier-protein] synthase III C-terminal" evidence="13">
    <location>
        <begin position="247"/>
        <end position="336"/>
    </location>
</feature>
<comment type="pathway">
    <text evidence="1 12">Lipid metabolism; fatty acid biosynthesis.</text>
</comment>
<evidence type="ECO:0000256" key="1">
    <source>
        <dbReference type="ARBA" id="ARBA00005194"/>
    </source>
</evidence>
<dbReference type="NCBIfam" id="TIGR00747">
    <property type="entry name" value="fabH"/>
    <property type="match status" value="1"/>
</dbReference>
<dbReference type="InterPro" id="IPR004655">
    <property type="entry name" value="FabH"/>
</dbReference>
<reference evidence="16" key="2">
    <citation type="journal article" date="2016" name="Genome Announc.">
        <title>Draft Genome Sequences of Two Novel Amoeba-Resistant Intranuclear Bacteria, 'Candidatus Berkiella cookevillensis' and 'Candidatus Berkiella aquae'.</title>
        <authorList>
            <person name="Mehari Y.T."/>
            <person name="Arivett B.A."/>
            <person name="Farone A.L."/>
            <person name="Gunderson J.H."/>
            <person name="Farone M.B."/>
        </authorList>
    </citation>
    <scope>NUCLEOTIDE SEQUENCE</scope>
    <source>
        <strain evidence="16">HT99</strain>
    </source>
</reference>
<evidence type="ECO:0000259" key="13">
    <source>
        <dbReference type="Pfam" id="PF08541"/>
    </source>
</evidence>
<keyword evidence="10 12" id="KW-0012">Acyltransferase</keyword>
<dbReference type="OrthoDB" id="9815506at2"/>
<dbReference type="PANTHER" id="PTHR43091">
    <property type="entry name" value="3-OXOACYL-[ACYL-CARRIER-PROTEIN] SYNTHASE"/>
    <property type="match status" value="1"/>
</dbReference>
<comment type="catalytic activity">
    <reaction evidence="11">
        <text>malonyl-[ACP] + acetyl-CoA + H(+) = 3-oxobutanoyl-[ACP] + CO2 + CoA</text>
        <dbReference type="Rhea" id="RHEA:12080"/>
        <dbReference type="Rhea" id="RHEA-COMP:9623"/>
        <dbReference type="Rhea" id="RHEA-COMP:9625"/>
        <dbReference type="ChEBI" id="CHEBI:15378"/>
        <dbReference type="ChEBI" id="CHEBI:16526"/>
        <dbReference type="ChEBI" id="CHEBI:57287"/>
        <dbReference type="ChEBI" id="CHEBI:57288"/>
        <dbReference type="ChEBI" id="CHEBI:78449"/>
        <dbReference type="ChEBI" id="CHEBI:78450"/>
        <dbReference type="EC" id="2.3.1.180"/>
    </reaction>
    <physiologicalReaction direction="left-to-right" evidence="11">
        <dbReference type="Rhea" id="RHEA:12081"/>
    </physiologicalReaction>
</comment>
<dbReference type="InterPro" id="IPR013751">
    <property type="entry name" value="ACP_syn_III_N"/>
</dbReference>
<protein>
    <recommendedName>
        <fullName evidence="3 12">Beta-ketoacyl-[acyl-carrier-protein] synthase III</fullName>
        <shortName evidence="12">Beta-ketoacyl-ACP synthase III</shortName>
        <shortName evidence="12">KAS III</shortName>
        <ecNumber evidence="3 12">2.3.1.180</ecNumber>
    </recommendedName>
    <alternativeName>
        <fullName evidence="12">3-oxoacyl-[acyl-carrier-protein] synthase 3</fullName>
    </alternativeName>
    <alternativeName>
        <fullName evidence="12">3-oxoacyl-[acyl-carrier-protein] synthase III</fullName>
    </alternativeName>
</protein>
<evidence type="ECO:0000256" key="7">
    <source>
        <dbReference type="ARBA" id="ARBA00023098"/>
    </source>
</evidence>
<dbReference type="NCBIfam" id="NF006829">
    <property type="entry name" value="PRK09352.1"/>
    <property type="match status" value="1"/>
</dbReference>
<evidence type="ECO:0000256" key="12">
    <source>
        <dbReference type="HAMAP-Rule" id="MF_01815"/>
    </source>
</evidence>
<comment type="function">
    <text evidence="12">Catalyzes the condensation reaction of fatty acid synthesis by the addition to an acyl acceptor of two carbons from malonyl-ACP. Catalyzes the first condensation reaction which initiates fatty acid synthesis and may therefore play a role in governing the total rate of fatty acid production. Possesses both acetoacetyl-ACP synthase and acetyl transacylase activities. Its substrate specificity determines the biosynthesis of branched-chain and/or straight-chain of fatty acids.</text>
</comment>
<dbReference type="Gene3D" id="3.40.47.10">
    <property type="match status" value="1"/>
</dbReference>
<feature type="domain" description="Beta-ketoacyl-[acyl-carrier-protein] synthase III N-terminal" evidence="14">
    <location>
        <begin position="107"/>
        <end position="184"/>
    </location>
</feature>
<dbReference type="GO" id="GO:0005737">
    <property type="term" value="C:cytoplasm"/>
    <property type="evidence" value="ECO:0007669"/>
    <property type="project" value="UniProtKB-SubCell"/>
</dbReference>
<keyword evidence="12" id="KW-0963">Cytoplasm</keyword>
<proteinExistence type="inferred from homology"/>